<dbReference type="GO" id="GO:0071514">
    <property type="term" value="P:genomic imprinting"/>
    <property type="evidence" value="ECO:0007669"/>
    <property type="project" value="Ensembl"/>
</dbReference>
<dbReference type="GO" id="GO:0055123">
    <property type="term" value="P:digestive system development"/>
    <property type="evidence" value="ECO:0007669"/>
    <property type="project" value="Ensembl"/>
</dbReference>
<comment type="subunit">
    <text evidence="8">Interacts with PCNA.</text>
</comment>
<dbReference type="STRING" id="30611.ENSOGAP00000018636"/>
<keyword evidence="5" id="KW-0539">Nucleus</keyword>
<dbReference type="GO" id="GO:0044877">
    <property type="term" value="F:protein-containing complex binding"/>
    <property type="evidence" value="ECO:0007669"/>
    <property type="project" value="Ensembl"/>
</dbReference>
<dbReference type="eggNOG" id="KOG4743">
    <property type="taxonomic scope" value="Eukaryota"/>
</dbReference>
<feature type="region of interest" description="Disordered" evidence="12">
    <location>
        <begin position="117"/>
        <end position="324"/>
    </location>
</feature>
<feature type="compositionally biased region" description="Low complexity" evidence="12">
    <location>
        <begin position="117"/>
        <end position="129"/>
    </location>
</feature>
<dbReference type="PANTHER" id="PTHR10265">
    <property type="entry name" value="CYCLIN-DEPENDENT KINASE INHIBITOR 1"/>
    <property type="match status" value="1"/>
</dbReference>
<protein>
    <recommendedName>
        <fullName evidence="9">Cyclin-dependent kinase inhibitor 1C</fullName>
    </recommendedName>
    <alternativeName>
        <fullName evidence="10">Cyclin-dependent kinase inhibitor p57</fullName>
    </alternativeName>
    <alternativeName>
        <fullName evidence="11">p57Kip2</fullName>
    </alternativeName>
</protein>
<keyword evidence="4" id="KW-0649">Protein kinase inhibitor</keyword>
<name>H0XR94_OTOGA</name>
<evidence type="ECO:0000256" key="2">
    <source>
        <dbReference type="ARBA" id="ARBA00006726"/>
    </source>
</evidence>
<comment type="function">
    <text evidence="7">Potent tight-binding inhibitor of several G1 cyclin/CDK complexes (cyclin E-CDK2, cyclin D2-CDK4, and cyclin A-CDK2) and, to lesser extent, of the mitotic cyclin B-CDC2. Negative regulator of cell proliferation. May play a role in maintenance of the non-proliferative state throughout life.</text>
</comment>
<dbReference type="InterPro" id="IPR044898">
    <property type="entry name" value="CDI_dom_sf"/>
</dbReference>
<dbReference type="GO" id="GO:0045930">
    <property type="term" value="P:negative regulation of mitotic cell cycle"/>
    <property type="evidence" value="ECO:0007669"/>
    <property type="project" value="TreeGrafter"/>
</dbReference>
<dbReference type="GO" id="GO:0000122">
    <property type="term" value="P:negative regulation of transcription by RNA polymerase II"/>
    <property type="evidence" value="ECO:0007669"/>
    <property type="project" value="Ensembl"/>
</dbReference>
<keyword evidence="15" id="KW-1185">Reference proteome</keyword>
<dbReference type="FunFam" id="4.10.365.10:FF:000002">
    <property type="entry name" value="cyclin-dependent kinase inhibitor 1C"/>
    <property type="match status" value="1"/>
</dbReference>
<dbReference type="GO" id="GO:0060669">
    <property type="term" value="P:embryonic placenta morphogenesis"/>
    <property type="evidence" value="ECO:0007669"/>
    <property type="project" value="Ensembl"/>
</dbReference>
<dbReference type="AlphaFoldDB" id="H0XR94"/>
<evidence type="ECO:0000256" key="11">
    <source>
        <dbReference type="ARBA" id="ARBA00078591"/>
    </source>
</evidence>
<keyword evidence="6" id="KW-0131">Cell cycle</keyword>
<dbReference type="EMBL" id="AAQR03144841">
    <property type="status" value="NOT_ANNOTATED_CDS"/>
    <property type="molecule type" value="Genomic_DNA"/>
</dbReference>
<evidence type="ECO:0000313" key="14">
    <source>
        <dbReference type="Ensembl" id="ENSOGAP00000018636.1"/>
    </source>
</evidence>
<dbReference type="GO" id="GO:0001822">
    <property type="term" value="P:kidney development"/>
    <property type="evidence" value="ECO:0007669"/>
    <property type="project" value="Ensembl"/>
</dbReference>
<dbReference type="Gene3D" id="4.10.365.10">
    <property type="entry name" value="p27"/>
    <property type="match status" value="1"/>
</dbReference>
<evidence type="ECO:0000256" key="8">
    <source>
        <dbReference type="ARBA" id="ARBA00062980"/>
    </source>
</evidence>
<evidence type="ECO:0000256" key="1">
    <source>
        <dbReference type="ARBA" id="ARBA00004123"/>
    </source>
</evidence>
<dbReference type="HOGENOM" id="CLU_077692_0_0_1"/>
<dbReference type="GO" id="GO:0030325">
    <property type="term" value="P:adrenal gland development"/>
    <property type="evidence" value="ECO:0007669"/>
    <property type="project" value="Ensembl"/>
</dbReference>
<feature type="compositionally biased region" description="Basic residues" evidence="12">
    <location>
        <begin position="239"/>
        <end position="248"/>
    </location>
</feature>
<dbReference type="InterPro" id="IPR003175">
    <property type="entry name" value="CDI_dom"/>
</dbReference>
<evidence type="ECO:0000256" key="6">
    <source>
        <dbReference type="ARBA" id="ARBA00023306"/>
    </source>
</evidence>
<dbReference type="FunCoup" id="H0XR94">
    <property type="interactions" value="821"/>
</dbReference>
<feature type="domain" description="Cyclin-dependent kinase inhibitor" evidence="13">
    <location>
        <begin position="35"/>
        <end position="84"/>
    </location>
</feature>
<sequence>PAISDASLHSTSAMERLVSRGTFPTLVRTSACRRLFGPVNHEELSRELRIRLAELNAEDQNRWDFDFEQDVPLRGPGRMQWIEVDSESVPAFYRETVQVGRCRLLLAPRPVPVAVAVSPSPEPPAAESLDGLEEAPEQSSSDPTLAPTPPLAPAPVLATASASGSALAPAPAPAPDAAPPDSAEQGANQAQRSQEPLADQSAVLAPGRRSPSPGAARRGKRGAEGVKHRGSPGGLGRGTRPRRGRGWHPHAGQPAPRALPRPPLVSPGRPALTRRALSSADFFAKRKRSAAENKSSSEVPAGCTSPSGATGVGAAEQTPRKRLR</sequence>
<dbReference type="GO" id="GO:0007096">
    <property type="term" value="P:regulation of exit from mitosis"/>
    <property type="evidence" value="ECO:0007669"/>
    <property type="project" value="Ensembl"/>
</dbReference>
<dbReference type="GO" id="GO:1902746">
    <property type="term" value="P:regulation of lens fiber cell differentiation"/>
    <property type="evidence" value="ECO:0007669"/>
    <property type="project" value="Ensembl"/>
</dbReference>
<evidence type="ECO:0000313" key="15">
    <source>
        <dbReference type="Proteomes" id="UP000005225"/>
    </source>
</evidence>
<reference evidence="14" key="3">
    <citation type="submission" date="2025-09" db="UniProtKB">
        <authorList>
            <consortium name="Ensembl"/>
        </authorList>
    </citation>
    <scope>IDENTIFICATION</scope>
</reference>
<evidence type="ECO:0000256" key="7">
    <source>
        <dbReference type="ARBA" id="ARBA00054284"/>
    </source>
</evidence>
<evidence type="ECO:0000256" key="10">
    <source>
        <dbReference type="ARBA" id="ARBA00076482"/>
    </source>
</evidence>
<evidence type="ECO:0000256" key="12">
    <source>
        <dbReference type="SAM" id="MobiDB-lite"/>
    </source>
</evidence>
<dbReference type="GO" id="GO:0060065">
    <property type="term" value="P:uterus development"/>
    <property type="evidence" value="ECO:0007669"/>
    <property type="project" value="Ensembl"/>
</dbReference>
<dbReference type="PANTHER" id="PTHR10265:SF44">
    <property type="entry name" value="CYCLIN-DEPENDENT KINASE INHIBITOR 1C"/>
    <property type="match status" value="1"/>
</dbReference>
<dbReference type="GO" id="GO:0035264">
    <property type="term" value="P:multicellular organism growth"/>
    <property type="evidence" value="ECO:0007669"/>
    <property type="project" value="Ensembl"/>
</dbReference>
<feature type="compositionally biased region" description="Polar residues" evidence="12">
    <location>
        <begin position="292"/>
        <end position="308"/>
    </location>
</feature>
<feature type="compositionally biased region" description="Polar residues" evidence="12">
    <location>
        <begin position="185"/>
        <end position="194"/>
    </location>
</feature>
<dbReference type="GO" id="GO:0042551">
    <property type="term" value="P:neuron maturation"/>
    <property type="evidence" value="ECO:0007669"/>
    <property type="project" value="Ensembl"/>
</dbReference>
<comment type="similarity">
    <text evidence="2">Belongs to the CDI family.</text>
</comment>
<evidence type="ECO:0000256" key="4">
    <source>
        <dbReference type="ARBA" id="ARBA00023013"/>
    </source>
</evidence>
<accession>H0XR94</accession>
<dbReference type="GO" id="GO:0030511">
    <property type="term" value="P:positive regulation of transforming growth factor beta receptor signaling pathway"/>
    <property type="evidence" value="ECO:0007669"/>
    <property type="project" value="Ensembl"/>
</dbReference>
<dbReference type="GO" id="GO:0050680">
    <property type="term" value="P:negative regulation of epithelial cell proliferation"/>
    <property type="evidence" value="ECO:0007669"/>
    <property type="project" value="Ensembl"/>
</dbReference>
<feature type="compositionally biased region" description="Low complexity" evidence="12">
    <location>
        <begin position="154"/>
        <end position="169"/>
    </location>
</feature>
<dbReference type="Proteomes" id="UP000005225">
    <property type="component" value="Unassembled WGS sequence"/>
</dbReference>
<dbReference type="GO" id="GO:0004861">
    <property type="term" value="F:cyclin-dependent protein serine/threonine kinase inhibitor activity"/>
    <property type="evidence" value="ECO:0007669"/>
    <property type="project" value="InterPro"/>
</dbReference>
<dbReference type="GO" id="GO:0030099">
    <property type="term" value="P:myeloid cell differentiation"/>
    <property type="evidence" value="ECO:0007669"/>
    <property type="project" value="Ensembl"/>
</dbReference>
<dbReference type="GO" id="GO:0001501">
    <property type="term" value="P:skeletal system development"/>
    <property type="evidence" value="ECO:0007669"/>
    <property type="project" value="Ensembl"/>
</dbReference>
<dbReference type="Pfam" id="PF02234">
    <property type="entry name" value="CDI"/>
    <property type="match status" value="1"/>
</dbReference>
<dbReference type="GeneTree" id="ENSGT00940000162677"/>
<evidence type="ECO:0000256" key="9">
    <source>
        <dbReference type="ARBA" id="ARBA00067667"/>
    </source>
</evidence>
<evidence type="ECO:0000256" key="5">
    <source>
        <dbReference type="ARBA" id="ARBA00023242"/>
    </source>
</evidence>
<dbReference type="GO" id="GO:0045893">
    <property type="term" value="P:positive regulation of DNA-templated transcription"/>
    <property type="evidence" value="ECO:0007669"/>
    <property type="project" value="Ensembl"/>
</dbReference>
<reference evidence="14" key="2">
    <citation type="submission" date="2025-08" db="UniProtKB">
        <authorList>
            <consortium name="Ensembl"/>
        </authorList>
    </citation>
    <scope>IDENTIFICATION</scope>
</reference>
<evidence type="ECO:0000259" key="13">
    <source>
        <dbReference type="Pfam" id="PF02234"/>
    </source>
</evidence>
<proteinExistence type="inferred from homology"/>
<organism evidence="14 15">
    <name type="scientific">Otolemur garnettii</name>
    <name type="common">Small-eared galago</name>
    <name type="synonym">Garnett's greater bushbaby</name>
    <dbReference type="NCBI Taxonomy" id="30611"/>
    <lineage>
        <taxon>Eukaryota</taxon>
        <taxon>Metazoa</taxon>
        <taxon>Chordata</taxon>
        <taxon>Craniata</taxon>
        <taxon>Vertebrata</taxon>
        <taxon>Euteleostomi</taxon>
        <taxon>Mammalia</taxon>
        <taxon>Eutheria</taxon>
        <taxon>Euarchontoglires</taxon>
        <taxon>Primates</taxon>
        <taxon>Strepsirrhini</taxon>
        <taxon>Lorisiformes</taxon>
        <taxon>Galagidae</taxon>
        <taxon>Otolemur</taxon>
    </lineage>
</organism>
<keyword evidence="3" id="KW-0488">Methylation</keyword>
<dbReference type="Ensembl" id="ENSOGAT00000033287.1">
    <property type="protein sequence ID" value="ENSOGAP00000018636.1"/>
    <property type="gene ID" value="ENSOGAG00000029305.1"/>
</dbReference>
<dbReference type="InParanoid" id="H0XR94"/>
<comment type="subcellular location">
    <subcellularLocation>
        <location evidence="1">Nucleus</location>
    </subcellularLocation>
</comment>
<evidence type="ECO:0000256" key="3">
    <source>
        <dbReference type="ARBA" id="ARBA00022481"/>
    </source>
</evidence>
<dbReference type="GO" id="GO:0005737">
    <property type="term" value="C:cytoplasm"/>
    <property type="evidence" value="ECO:0007669"/>
    <property type="project" value="Ensembl"/>
</dbReference>
<dbReference type="OMA" id="QENRTDK"/>
<reference evidence="15" key="1">
    <citation type="submission" date="2011-03" db="EMBL/GenBank/DDBJ databases">
        <title>Version 3 of the genome sequence of Otolemur garnettii (Bushbaby).</title>
        <authorList>
            <consortium name="The Broad Institute Genome Sequencing Platform"/>
            <person name="Di Palma F."/>
            <person name="Johnson J."/>
            <person name="Lander E.S."/>
            <person name="Lindblad-Toh K."/>
            <person name="Jaffe D.B."/>
            <person name="Gnerre S."/>
            <person name="MacCallum I."/>
            <person name="Przybylski D."/>
            <person name="Ribeiro F.J."/>
            <person name="Burton J.N."/>
            <person name="Walker B.J."/>
            <person name="Sharpe T."/>
            <person name="Hall G."/>
        </authorList>
    </citation>
    <scope>NUCLEOTIDE SEQUENCE [LARGE SCALE GENOMIC DNA]</scope>
</reference>
<dbReference type="GO" id="GO:0005634">
    <property type="term" value="C:nucleus"/>
    <property type="evidence" value="ECO:0007669"/>
    <property type="project" value="UniProtKB-SubCell"/>
</dbReference>
<dbReference type="GO" id="GO:0043010">
    <property type="term" value="P:camera-type eye development"/>
    <property type="evidence" value="ECO:0007669"/>
    <property type="project" value="Ensembl"/>
</dbReference>